<reference evidence="2 3" key="1">
    <citation type="submission" date="2009-01" db="EMBL/GenBank/DDBJ databases">
        <authorList>
            <person name="Qin X."/>
            <person name="Bachman B."/>
            <person name="Battles P."/>
            <person name="Bell A."/>
            <person name="Bess C."/>
            <person name="Bickham C."/>
            <person name="Chaboub L."/>
            <person name="Chen D."/>
            <person name="Coyle M."/>
            <person name="Deiros D.R."/>
            <person name="Dinh H."/>
            <person name="Forbes L."/>
            <person name="Fowler G."/>
            <person name="Francisco L."/>
            <person name="Fu Q."/>
            <person name="Gubbala S."/>
            <person name="Hale W."/>
            <person name="Han Y."/>
            <person name="Hemphill L."/>
            <person name="Highlander S.K."/>
            <person name="Hirani K."/>
            <person name="Hogues M."/>
            <person name="Jackson L."/>
            <person name="Jakkamsetti A."/>
            <person name="Javaid M."/>
            <person name="Jiang H."/>
            <person name="Korchina V."/>
            <person name="Kovar C."/>
            <person name="Lara F."/>
            <person name="Lee S."/>
            <person name="Mata R."/>
            <person name="Mathew T."/>
            <person name="Moen C."/>
            <person name="Morales K."/>
            <person name="Munidasa M."/>
            <person name="Nazareth L."/>
            <person name="Ngo R."/>
            <person name="Nguyen L."/>
            <person name="Okwuonu G."/>
            <person name="Ongeri F."/>
            <person name="Patil S."/>
            <person name="Petrosino J."/>
            <person name="Pham C."/>
            <person name="Pham P."/>
            <person name="Pu L.-L."/>
            <person name="Puazo M."/>
            <person name="Raj R."/>
            <person name="Reid J."/>
            <person name="Rouhana J."/>
            <person name="Saada N."/>
            <person name="Shang Y."/>
            <person name="Simmons D."/>
            <person name="Thornton R."/>
            <person name="Warren J."/>
            <person name="Weissenberger G."/>
            <person name="Zhang J."/>
            <person name="Zhang L."/>
            <person name="Zhou C."/>
            <person name="Zhu D."/>
            <person name="Muzny D."/>
            <person name="Worley K."/>
            <person name="Gibbs R."/>
        </authorList>
    </citation>
    <scope>NUCLEOTIDE SEQUENCE [LARGE SCALE GENOMIC DNA]</scope>
    <source>
        <strain evidence="2 3">ATCC 35098</strain>
    </source>
</reference>
<sequence length="242" mass="26076">WKIEGENPDEVTVTENQGIVTIPKGKAKEKTEVIAKSTLGEKKAPAQKTPDNQHLVPDKTGPQAPKVKVNEKNGEVTITPPTDEDLEKVEVDYSNPNGTSKKATATKDEQGKWNVVGEEGVEVKENGVITIPYEKVKKASDISAKAYDKYGNDSKPNTDTQLPPPPTVTPNKDTGVITVAPPTEPAVDGFEITYTPAKSTEQKTIKVKKGNNSKWIIEGDTPEGVTIDENGLVTFAKGSAKE</sequence>
<feature type="non-terminal residue" evidence="2">
    <location>
        <position position="242"/>
    </location>
</feature>
<feature type="compositionally biased region" description="Basic and acidic residues" evidence="1">
    <location>
        <begin position="34"/>
        <end position="44"/>
    </location>
</feature>
<dbReference type="EMBL" id="ACGC01000088">
    <property type="protein sequence ID" value="EEI82408.1"/>
    <property type="molecule type" value="Genomic_DNA"/>
</dbReference>
<feature type="non-terminal residue" evidence="2">
    <location>
        <position position="1"/>
    </location>
</feature>
<dbReference type="eggNOG" id="COG2373">
    <property type="taxonomic scope" value="Bacteria"/>
</dbReference>
<evidence type="ECO:0000313" key="2">
    <source>
        <dbReference type="EMBL" id="EEI82408.1"/>
    </source>
</evidence>
<dbReference type="AlphaFoldDB" id="C2CJ46"/>
<dbReference type="RefSeq" id="WP_004837911.1">
    <property type="nucleotide sequence ID" value="NZ_GG666337.1"/>
</dbReference>
<feature type="region of interest" description="Disordered" evidence="1">
    <location>
        <begin position="147"/>
        <end position="175"/>
    </location>
</feature>
<evidence type="ECO:0000256" key="1">
    <source>
        <dbReference type="SAM" id="MobiDB-lite"/>
    </source>
</evidence>
<name>C2CJ46_9FIRM</name>
<proteinExistence type="predicted"/>
<protein>
    <submittedName>
        <fullName evidence="2">Uncharacterized protein</fullName>
    </submittedName>
</protein>
<dbReference type="Proteomes" id="UP000003744">
    <property type="component" value="Unassembled WGS sequence"/>
</dbReference>
<feature type="compositionally biased region" description="Polar residues" evidence="1">
    <location>
        <begin position="94"/>
        <end position="103"/>
    </location>
</feature>
<gene>
    <name evidence="2" type="ORF">HMPREF0077_1506</name>
</gene>
<comment type="caution">
    <text evidence="2">The sequence shown here is derived from an EMBL/GenBank/DDBJ whole genome shotgun (WGS) entry which is preliminary data.</text>
</comment>
<accession>C2CJ46</accession>
<feature type="region of interest" description="Disordered" evidence="1">
    <location>
        <begin position="34"/>
        <end position="109"/>
    </location>
</feature>
<organism evidence="2 3">
    <name type="scientific">Anaerococcus tetradius ATCC 35098</name>
    <dbReference type="NCBI Taxonomy" id="525255"/>
    <lineage>
        <taxon>Bacteria</taxon>
        <taxon>Bacillati</taxon>
        <taxon>Bacillota</taxon>
        <taxon>Tissierellia</taxon>
        <taxon>Tissierellales</taxon>
        <taxon>Peptoniphilaceae</taxon>
        <taxon>Anaerococcus</taxon>
    </lineage>
</organism>
<evidence type="ECO:0000313" key="3">
    <source>
        <dbReference type="Proteomes" id="UP000003744"/>
    </source>
</evidence>